<dbReference type="GO" id="GO:0000045">
    <property type="term" value="P:autophagosome assembly"/>
    <property type="evidence" value="ECO:0007669"/>
    <property type="project" value="TreeGrafter"/>
</dbReference>
<dbReference type="PANTHER" id="PTHR20994:SF0">
    <property type="entry name" value="ER MEMBRANE PROTEIN COMPLEX SUBUNIT 6"/>
    <property type="match status" value="1"/>
</dbReference>
<dbReference type="GO" id="GO:0034975">
    <property type="term" value="P:protein folding in endoplasmic reticulum"/>
    <property type="evidence" value="ECO:0007669"/>
    <property type="project" value="TreeGrafter"/>
</dbReference>
<dbReference type="OrthoDB" id="16510at2759"/>
<evidence type="ECO:0000256" key="3">
    <source>
        <dbReference type="ARBA" id="ARBA00020827"/>
    </source>
</evidence>
<feature type="transmembrane region" description="Helical" evidence="8">
    <location>
        <begin position="87"/>
        <end position="108"/>
    </location>
</feature>
<comment type="similarity">
    <text evidence="2">Belongs to the EMC6 family.</text>
</comment>
<keyword evidence="5" id="KW-0256">Endoplasmic reticulum</keyword>
<keyword evidence="6 8" id="KW-1133">Transmembrane helix</keyword>
<proteinExistence type="inferred from homology"/>
<reference evidence="9 10" key="2">
    <citation type="submission" date="2016-08" db="EMBL/GenBank/DDBJ databases">
        <title>Pervasive Adenine N6-methylation of Active Genes in Fungi.</title>
        <authorList>
            <consortium name="DOE Joint Genome Institute"/>
            <person name="Mondo S.J."/>
            <person name="Dannebaum R.O."/>
            <person name="Kuo R.C."/>
            <person name="Labutti K."/>
            <person name="Haridas S."/>
            <person name="Kuo A."/>
            <person name="Salamov A."/>
            <person name="Ahrendt S.R."/>
            <person name="Lipzen A."/>
            <person name="Sullivan W."/>
            <person name="Andreopoulos W.B."/>
            <person name="Clum A."/>
            <person name="Lindquist E."/>
            <person name="Daum C."/>
            <person name="Ramamoorthy G.K."/>
            <person name="Gryganskyi A."/>
            <person name="Culley D."/>
            <person name="Magnuson J.K."/>
            <person name="James T.Y."/>
            <person name="O'Malley M.A."/>
            <person name="Stajich J.E."/>
            <person name="Spatafora J.W."/>
            <person name="Visel A."/>
            <person name="Grigoriev I.V."/>
        </authorList>
    </citation>
    <scope>NUCLEOTIDE SEQUENCE [LARGE SCALE GENOMIC DNA]</scope>
    <source>
        <strain evidence="9 10">S4</strain>
    </source>
</reference>
<dbReference type="Proteomes" id="UP000193944">
    <property type="component" value="Unassembled WGS sequence"/>
</dbReference>
<dbReference type="InterPro" id="IPR008504">
    <property type="entry name" value="Emc6"/>
</dbReference>
<protein>
    <recommendedName>
        <fullName evidence="3">ER membrane protein complex subunit 6</fullName>
    </recommendedName>
</protein>
<sequence>MESSIPSKFEKLNVVSMMENNQTAQAIRILASLFGGFAAGIMGLTGWSGIIFYGILSVVIFFFILLKAKFQYTKYFNGIKDVLVGDLFSNFLCYVMFWTLGYALVHVYE</sequence>
<dbReference type="PANTHER" id="PTHR20994">
    <property type="entry name" value="ER MEMBRANE PROTEIN COMPLEX SUBUNIT 6"/>
    <property type="match status" value="1"/>
</dbReference>
<comment type="caution">
    <text evidence="9">The sequence shown here is derived from an EMBL/GenBank/DDBJ whole genome shotgun (WGS) entry which is preliminary data.</text>
</comment>
<evidence type="ECO:0000256" key="2">
    <source>
        <dbReference type="ARBA" id="ARBA00009436"/>
    </source>
</evidence>
<dbReference type="EMBL" id="MCFG01000201">
    <property type="protein sequence ID" value="ORX78678.1"/>
    <property type="molecule type" value="Genomic_DNA"/>
</dbReference>
<name>A0A1Y1WZA6_9FUNG</name>
<gene>
    <name evidence="9" type="ORF">BCR32DRAFT_234868</name>
</gene>
<evidence type="ECO:0000256" key="8">
    <source>
        <dbReference type="SAM" id="Phobius"/>
    </source>
</evidence>
<organism evidence="9 10">
    <name type="scientific">Anaeromyces robustus</name>
    <dbReference type="NCBI Taxonomy" id="1754192"/>
    <lineage>
        <taxon>Eukaryota</taxon>
        <taxon>Fungi</taxon>
        <taxon>Fungi incertae sedis</taxon>
        <taxon>Chytridiomycota</taxon>
        <taxon>Chytridiomycota incertae sedis</taxon>
        <taxon>Neocallimastigomycetes</taxon>
        <taxon>Neocallimastigales</taxon>
        <taxon>Neocallimastigaceae</taxon>
        <taxon>Anaeromyces</taxon>
    </lineage>
</organism>
<feature type="transmembrane region" description="Helical" evidence="8">
    <location>
        <begin position="50"/>
        <end position="66"/>
    </location>
</feature>
<dbReference type="GO" id="GO:0072546">
    <property type="term" value="C:EMC complex"/>
    <property type="evidence" value="ECO:0007669"/>
    <property type="project" value="InterPro"/>
</dbReference>
<accession>A0A1Y1WZA6</accession>
<evidence type="ECO:0000313" key="9">
    <source>
        <dbReference type="EMBL" id="ORX78678.1"/>
    </source>
</evidence>
<dbReference type="Pfam" id="PF07019">
    <property type="entry name" value="EMC6"/>
    <property type="match status" value="1"/>
</dbReference>
<keyword evidence="10" id="KW-1185">Reference proteome</keyword>
<keyword evidence="7 8" id="KW-0472">Membrane</keyword>
<evidence type="ECO:0000256" key="7">
    <source>
        <dbReference type="ARBA" id="ARBA00023136"/>
    </source>
</evidence>
<evidence type="ECO:0000256" key="6">
    <source>
        <dbReference type="ARBA" id="ARBA00022989"/>
    </source>
</evidence>
<evidence type="ECO:0000256" key="4">
    <source>
        <dbReference type="ARBA" id="ARBA00022692"/>
    </source>
</evidence>
<keyword evidence="4 8" id="KW-0812">Transmembrane</keyword>
<dbReference type="AlphaFoldDB" id="A0A1Y1WZA6"/>
<reference evidence="9 10" key="1">
    <citation type="submission" date="2016-08" db="EMBL/GenBank/DDBJ databases">
        <title>A Parts List for Fungal Cellulosomes Revealed by Comparative Genomics.</title>
        <authorList>
            <consortium name="DOE Joint Genome Institute"/>
            <person name="Haitjema C.H."/>
            <person name="Gilmore S.P."/>
            <person name="Henske J.K."/>
            <person name="Solomon K.V."/>
            <person name="De Groot R."/>
            <person name="Kuo A."/>
            <person name="Mondo S.J."/>
            <person name="Salamov A.A."/>
            <person name="Labutti K."/>
            <person name="Zhao Z."/>
            <person name="Chiniquy J."/>
            <person name="Barry K."/>
            <person name="Brewer H.M."/>
            <person name="Purvine S.O."/>
            <person name="Wright A.T."/>
            <person name="Boxma B."/>
            <person name="Van Alen T."/>
            <person name="Hackstein J.H."/>
            <person name="Baker S.E."/>
            <person name="Grigoriev I.V."/>
            <person name="O'Malley M.A."/>
        </authorList>
    </citation>
    <scope>NUCLEOTIDE SEQUENCE [LARGE SCALE GENOMIC DNA]</scope>
    <source>
        <strain evidence="9 10">S4</strain>
    </source>
</reference>
<dbReference type="InterPro" id="IPR029008">
    <property type="entry name" value="EMC6-like"/>
</dbReference>
<evidence type="ECO:0000313" key="10">
    <source>
        <dbReference type="Proteomes" id="UP000193944"/>
    </source>
</evidence>
<dbReference type="STRING" id="1754192.A0A1Y1WZA6"/>
<comment type="subcellular location">
    <subcellularLocation>
        <location evidence="1">Endoplasmic reticulum membrane</location>
        <topology evidence="1">Multi-pass membrane protein</topology>
    </subcellularLocation>
</comment>
<evidence type="ECO:0000256" key="1">
    <source>
        <dbReference type="ARBA" id="ARBA00004477"/>
    </source>
</evidence>
<evidence type="ECO:0000256" key="5">
    <source>
        <dbReference type="ARBA" id="ARBA00022824"/>
    </source>
</evidence>